<dbReference type="GO" id="GO:0004040">
    <property type="term" value="F:amidase activity"/>
    <property type="evidence" value="ECO:0007669"/>
    <property type="project" value="UniProtKB-EC"/>
</dbReference>
<gene>
    <name evidence="6" type="ORF">CDV56_103616</name>
</gene>
<comment type="caution">
    <text evidence="6">The sequence shown here is derived from an EMBL/GenBank/DDBJ whole genome shotgun (WGS) entry which is preliminary data.</text>
</comment>
<dbReference type="Proteomes" id="UP000215305">
    <property type="component" value="Unassembled WGS sequence"/>
</dbReference>
<dbReference type="Pfam" id="PF01425">
    <property type="entry name" value="Amidase"/>
    <property type="match status" value="1"/>
</dbReference>
<proteinExistence type="inferred from homology"/>
<protein>
    <recommendedName>
        <fullName evidence="3">amidase</fullName>
        <ecNumber evidence="3">3.5.1.4</ecNumber>
    </recommendedName>
</protein>
<dbReference type="GeneID" id="38125590"/>
<organism evidence="6 7">
    <name type="scientific">Aspergillus thermomutatus</name>
    <name type="common">Neosartorya pseudofischeri</name>
    <dbReference type="NCBI Taxonomy" id="41047"/>
    <lineage>
        <taxon>Eukaryota</taxon>
        <taxon>Fungi</taxon>
        <taxon>Dikarya</taxon>
        <taxon>Ascomycota</taxon>
        <taxon>Pezizomycotina</taxon>
        <taxon>Eurotiomycetes</taxon>
        <taxon>Eurotiomycetidae</taxon>
        <taxon>Eurotiales</taxon>
        <taxon>Aspergillaceae</taxon>
        <taxon>Aspergillus</taxon>
        <taxon>Aspergillus subgen. Fumigati</taxon>
    </lineage>
</organism>
<dbReference type="EC" id="3.5.1.4" evidence="3"/>
<dbReference type="EMBL" id="NKHU02000252">
    <property type="protein sequence ID" value="RHZ46406.1"/>
    <property type="molecule type" value="Genomic_DNA"/>
</dbReference>
<keyword evidence="7" id="KW-1185">Reference proteome</keyword>
<comment type="catalytic activity">
    <reaction evidence="1">
        <text>a monocarboxylic acid amide + H2O = a monocarboxylate + NH4(+)</text>
        <dbReference type="Rhea" id="RHEA:12020"/>
        <dbReference type="ChEBI" id="CHEBI:15377"/>
        <dbReference type="ChEBI" id="CHEBI:28938"/>
        <dbReference type="ChEBI" id="CHEBI:35757"/>
        <dbReference type="ChEBI" id="CHEBI:83628"/>
        <dbReference type="EC" id="3.5.1.4"/>
    </reaction>
</comment>
<evidence type="ECO:0000313" key="6">
    <source>
        <dbReference type="EMBL" id="RHZ46406.1"/>
    </source>
</evidence>
<evidence type="ECO:0000256" key="1">
    <source>
        <dbReference type="ARBA" id="ARBA00001311"/>
    </source>
</evidence>
<sequence length="948" mass="103904">MGSQDSLSNWQHKVAQKQQECLQKIPAEWKIPESLLSSLQLPLAENKNDLIQGDAVRKSGILTERELQITEEYTVSGLLSALAEGSLTSLEVTLAFSKRAAVAQQLVNCLTETMFSEAQERAKYLDNLKAQGKSAGPLHGLPVSIKDLFHVKGTHASIGMISFLDERSTENSPLVDILLSLGAVIYVKTNIPQTMMTADSHNNVFGRTLNPHNTLLGPGGSSGGEGALIAMRGSPLGVGTDIGGSIRIPALCCGTYGFRPSASRIPNGGGRTCSTPGMKFILSCAGPLALDMDAIEVFLKTVIDARPGLYDSSVIDVPWRIATVRRPLRIGVIPPSPIFPLHPPVQRTLAEAAKLLKAQGHQIIELSAEECQVMEINEVAWNTFTLDRGAMEHLQAAGEPPVPALIHIQRQVEILQQAGKTSLPDFSHLDRLGKLAALNAKRAELRETWRKMWSSHDLDICLAPPAQNTAVPHDMFGLAPYTTFLNCLDYPSCIIPFGQVNEMDAQKAFELAPGQAGPPYNFTQLKGAPAYQVLVEELALAVFDCTIPVPTLEDVSGRDANRNLVQAEGETDETKAALRLATYQGKQLSEIPECYVLEVCTFFSLGPTLGREMREIIRSRIVRAPLLLLDPYVSIARAVLRGTAQQARCSDIDLSTCASALQMLRNARLTKLEDAGTFLALGLSLVTFHRLISTISATTICRFTLSLVRPWYPELWHDASISMELGCLIFLDTTQSLFRGRVPVMEYRVHDPETIDRFAGLCGPLLPLLYRLCLMIAAVKAGGEYQSSSVEFDRLAREITAWAPYVSPATLNRFSEVEMLLLMTQANVHRASALLILHRLRYSFGERDGEAASLSESIVSQLAECLAVTGQYPPNITLAIMVAAGEAVSPPDRERILSLIPGIKGSTFYPFAWNLRMLIANIWSERDQGTEKFLYRLFDRNPELAIPL</sequence>
<dbReference type="SUPFAM" id="SSF75304">
    <property type="entry name" value="Amidase signature (AS) enzymes"/>
    <property type="match status" value="1"/>
</dbReference>
<evidence type="ECO:0000313" key="7">
    <source>
        <dbReference type="Proteomes" id="UP000215305"/>
    </source>
</evidence>
<evidence type="ECO:0000256" key="3">
    <source>
        <dbReference type="ARBA" id="ARBA00012922"/>
    </source>
</evidence>
<evidence type="ECO:0000259" key="5">
    <source>
        <dbReference type="Pfam" id="PF01425"/>
    </source>
</evidence>
<dbReference type="PANTHER" id="PTHR46072">
    <property type="entry name" value="AMIDASE-RELATED-RELATED"/>
    <property type="match status" value="1"/>
</dbReference>
<dbReference type="PANTHER" id="PTHR46072:SF3">
    <property type="entry name" value="AMIDASE"/>
    <property type="match status" value="1"/>
</dbReference>
<name>A0A397GAI6_ASPTH</name>
<keyword evidence="4" id="KW-0378">Hydrolase</keyword>
<dbReference type="STRING" id="41047.A0A397GAI6"/>
<dbReference type="Gene3D" id="3.90.1300.10">
    <property type="entry name" value="Amidase signature (AS) domain"/>
    <property type="match status" value="1"/>
</dbReference>
<evidence type="ECO:0000256" key="4">
    <source>
        <dbReference type="ARBA" id="ARBA00022801"/>
    </source>
</evidence>
<dbReference type="PROSITE" id="PS00571">
    <property type="entry name" value="AMIDASES"/>
    <property type="match status" value="1"/>
</dbReference>
<dbReference type="InterPro" id="IPR036928">
    <property type="entry name" value="AS_sf"/>
</dbReference>
<dbReference type="InterPro" id="IPR023631">
    <property type="entry name" value="Amidase_dom"/>
</dbReference>
<evidence type="ECO:0000256" key="2">
    <source>
        <dbReference type="ARBA" id="ARBA00009199"/>
    </source>
</evidence>
<dbReference type="RefSeq" id="XP_026611130.1">
    <property type="nucleotide sequence ID" value="XM_026757235.1"/>
</dbReference>
<reference evidence="6" key="1">
    <citation type="submission" date="2018-08" db="EMBL/GenBank/DDBJ databases">
        <title>Draft genome sequence of azole-resistant Aspergillus thermomutatus (Neosartorya pseudofischeri) strain HMR AF 39, isolated from a human nasal aspirate.</title>
        <authorList>
            <person name="Parent-Michaud M."/>
            <person name="Dufresne P.J."/>
            <person name="Fournier E."/>
            <person name="Martineau C."/>
            <person name="Moreira S."/>
            <person name="Perkins V."/>
            <person name="De Repentigny L."/>
            <person name="Dufresne S.F."/>
        </authorList>
    </citation>
    <scope>NUCLEOTIDE SEQUENCE [LARGE SCALE GENOMIC DNA]</scope>
    <source>
        <strain evidence="6">HMR AF 39</strain>
    </source>
</reference>
<dbReference type="VEuPathDB" id="FungiDB:CDV56_103616"/>
<feature type="domain" description="Amidase" evidence="5">
    <location>
        <begin position="91"/>
        <end position="500"/>
    </location>
</feature>
<dbReference type="OrthoDB" id="6428749at2759"/>
<accession>A0A397GAI6</accession>
<dbReference type="AlphaFoldDB" id="A0A397GAI6"/>
<dbReference type="InterPro" id="IPR020556">
    <property type="entry name" value="Amidase_CS"/>
</dbReference>
<comment type="similarity">
    <text evidence="2">Belongs to the amidase family.</text>
</comment>